<proteinExistence type="predicted"/>
<organism evidence="2 3">
    <name type="scientific">Marinigracilibium pacificum</name>
    <dbReference type="NCBI Taxonomy" id="2729599"/>
    <lineage>
        <taxon>Bacteria</taxon>
        <taxon>Pseudomonadati</taxon>
        <taxon>Bacteroidota</taxon>
        <taxon>Cytophagia</taxon>
        <taxon>Cytophagales</taxon>
        <taxon>Flammeovirgaceae</taxon>
        <taxon>Marinigracilibium</taxon>
    </lineage>
</organism>
<dbReference type="InterPro" id="IPR010364">
    <property type="entry name" value="Uncharacterised_IM_CreD"/>
</dbReference>
<keyword evidence="1" id="KW-1133">Transmembrane helix</keyword>
<dbReference type="RefSeq" id="WP_169684323.1">
    <property type="nucleotide sequence ID" value="NZ_JABBNU010000011.1"/>
</dbReference>
<accession>A0A848J6T4</accession>
<sequence length="458" mass="51586">MEPENNERHEVKSIFDRLVTSIRNSVMLKMLVVGILILLLLIPSQMIISLIEERRNLNDFVTDEVSEKWAEGQTIAGPVLTIPVISKKIKKRTENNEIEYSYTTSYLHVLPQTLNINGEVVPKKLSRGIYEAVVYEGDIKIDGDFTFDSKEIISSNDSIDYKNAFLTIGISDLRGVEERIVINWNGNKAKVKPGSKVRDLIESGITATVNANEIEGKTIPFSLNVKLKGSSNLSFVPAGGETNVNMKSTWPSPKFDGAIIPDKRNVTDAGFTAFWQTLEINRNYPQMWYGDEYDHAFNSSAFGLSLLNPADQYQNTLRAAKYSVLTITLTFLVFFLAEALKGQRIHPFQYILVGFALCLFYALLVALSEHMDFNVAYLISSVSIIGMIFFYSLKVFHSKKYALMLLGLLTALYSFLYVTLKLEDYALLMGTIGLAVILALTMYLTRNINWYKLSTETA</sequence>
<dbReference type="PANTHER" id="PTHR30092:SF0">
    <property type="entry name" value="INNER MEMBRANE PROTEIN CRED"/>
    <property type="match status" value="1"/>
</dbReference>
<keyword evidence="1" id="KW-0472">Membrane</keyword>
<feature type="transmembrane region" description="Helical" evidence="1">
    <location>
        <begin position="322"/>
        <end position="340"/>
    </location>
</feature>
<keyword evidence="1" id="KW-0812">Transmembrane</keyword>
<evidence type="ECO:0000256" key="1">
    <source>
        <dbReference type="SAM" id="Phobius"/>
    </source>
</evidence>
<dbReference type="PIRSF" id="PIRSF004548">
    <property type="entry name" value="CreD"/>
    <property type="match status" value="1"/>
</dbReference>
<evidence type="ECO:0000313" key="2">
    <source>
        <dbReference type="EMBL" id="NMM50099.1"/>
    </source>
</evidence>
<gene>
    <name evidence="2" type="primary">creD</name>
    <name evidence="2" type="ORF">HH304_16950</name>
</gene>
<evidence type="ECO:0000313" key="3">
    <source>
        <dbReference type="Proteomes" id="UP000559010"/>
    </source>
</evidence>
<name>A0A848J6T4_9BACT</name>
<comment type="caution">
    <text evidence="2">The sequence shown here is derived from an EMBL/GenBank/DDBJ whole genome shotgun (WGS) entry which is preliminary data.</text>
</comment>
<dbReference type="Pfam" id="PF06123">
    <property type="entry name" value="CreD"/>
    <property type="match status" value="1"/>
</dbReference>
<feature type="transmembrane region" description="Helical" evidence="1">
    <location>
        <begin position="373"/>
        <end position="393"/>
    </location>
</feature>
<dbReference type="NCBIfam" id="NF008712">
    <property type="entry name" value="PRK11715.1-1"/>
    <property type="match status" value="1"/>
</dbReference>
<feature type="transmembrane region" description="Helical" evidence="1">
    <location>
        <begin position="26"/>
        <end position="48"/>
    </location>
</feature>
<dbReference type="Proteomes" id="UP000559010">
    <property type="component" value="Unassembled WGS sequence"/>
</dbReference>
<keyword evidence="3" id="KW-1185">Reference proteome</keyword>
<feature type="transmembrane region" description="Helical" evidence="1">
    <location>
        <begin position="425"/>
        <end position="444"/>
    </location>
</feature>
<feature type="transmembrane region" description="Helical" evidence="1">
    <location>
        <begin position="400"/>
        <end position="419"/>
    </location>
</feature>
<dbReference type="EMBL" id="JABBNU010000011">
    <property type="protein sequence ID" value="NMM50099.1"/>
    <property type="molecule type" value="Genomic_DNA"/>
</dbReference>
<dbReference type="GO" id="GO:0005886">
    <property type="term" value="C:plasma membrane"/>
    <property type="evidence" value="ECO:0007669"/>
    <property type="project" value="TreeGrafter"/>
</dbReference>
<reference evidence="2 3" key="1">
    <citation type="submission" date="2020-04" db="EMBL/GenBank/DDBJ databases">
        <title>Flammeovirgaceae bacterium KN852 isolated from deep sea.</title>
        <authorList>
            <person name="Zhang D.-C."/>
        </authorList>
    </citation>
    <scope>NUCLEOTIDE SEQUENCE [LARGE SCALE GENOMIC DNA]</scope>
    <source>
        <strain evidence="2 3">KN852</strain>
    </source>
</reference>
<dbReference type="AlphaFoldDB" id="A0A848J6T4"/>
<protein>
    <submittedName>
        <fullName evidence="2">Cell envelope integrity protein CreD</fullName>
    </submittedName>
</protein>
<feature type="transmembrane region" description="Helical" evidence="1">
    <location>
        <begin position="347"/>
        <end position="367"/>
    </location>
</feature>
<dbReference type="PANTHER" id="PTHR30092">
    <property type="entry name" value="INNER MEMBRANE PROTEIN CRED"/>
    <property type="match status" value="1"/>
</dbReference>